<dbReference type="InterPro" id="IPR001245">
    <property type="entry name" value="Ser-Thr/Tyr_kinase_cat_dom"/>
</dbReference>
<evidence type="ECO:0000313" key="4">
    <source>
        <dbReference type="Proteomes" id="UP000815677"/>
    </source>
</evidence>
<evidence type="ECO:0000259" key="2">
    <source>
        <dbReference type="Pfam" id="PF07714"/>
    </source>
</evidence>
<feature type="domain" description="Serine-threonine/tyrosine-protein kinase catalytic" evidence="2">
    <location>
        <begin position="318"/>
        <end position="376"/>
    </location>
</feature>
<feature type="region of interest" description="Disordered" evidence="1">
    <location>
        <begin position="233"/>
        <end position="275"/>
    </location>
</feature>
<feature type="compositionally biased region" description="Basic and acidic residues" evidence="1">
    <location>
        <begin position="236"/>
        <end position="247"/>
    </location>
</feature>
<dbReference type="Gene3D" id="1.10.510.10">
    <property type="entry name" value="Transferase(Phosphotransferase) domain 1"/>
    <property type="match status" value="1"/>
</dbReference>
<organism evidence="3 4">
    <name type="scientific">Mycena chlorophos</name>
    <name type="common">Agaric fungus</name>
    <name type="synonym">Agaricus chlorophos</name>
    <dbReference type="NCBI Taxonomy" id="658473"/>
    <lineage>
        <taxon>Eukaryota</taxon>
        <taxon>Fungi</taxon>
        <taxon>Dikarya</taxon>
        <taxon>Basidiomycota</taxon>
        <taxon>Agaricomycotina</taxon>
        <taxon>Agaricomycetes</taxon>
        <taxon>Agaricomycetidae</taxon>
        <taxon>Agaricales</taxon>
        <taxon>Marasmiineae</taxon>
        <taxon>Mycenaceae</taxon>
        <taxon>Mycena</taxon>
    </lineage>
</organism>
<dbReference type="InterPro" id="IPR011009">
    <property type="entry name" value="Kinase-like_dom_sf"/>
</dbReference>
<keyword evidence="4" id="KW-1185">Reference proteome</keyword>
<dbReference type="EMBL" id="DF838481">
    <property type="protein sequence ID" value="GAT43031.1"/>
    <property type="molecule type" value="Genomic_DNA"/>
</dbReference>
<evidence type="ECO:0000256" key="1">
    <source>
        <dbReference type="SAM" id="MobiDB-lite"/>
    </source>
</evidence>
<protein>
    <recommendedName>
        <fullName evidence="2">Serine-threonine/tyrosine-protein kinase catalytic domain-containing protein</fullName>
    </recommendedName>
</protein>
<reference evidence="3" key="1">
    <citation type="submission" date="2014-09" db="EMBL/GenBank/DDBJ databases">
        <title>Genome sequence of the luminous mushroom Mycena chlorophos for searching fungal bioluminescence genes.</title>
        <authorList>
            <person name="Tanaka Y."/>
            <person name="Kasuga D."/>
            <person name="Oba Y."/>
            <person name="Hase S."/>
            <person name="Sato K."/>
            <person name="Oba Y."/>
            <person name="Sakakibara Y."/>
        </authorList>
    </citation>
    <scope>NUCLEOTIDE SEQUENCE</scope>
</reference>
<dbReference type="Proteomes" id="UP000815677">
    <property type="component" value="Unassembled WGS sequence"/>
</dbReference>
<evidence type="ECO:0000313" key="3">
    <source>
        <dbReference type="EMBL" id="GAT43031.1"/>
    </source>
</evidence>
<sequence length="420" mass="46081">MAALVRNLRAQLVAANLLPEKGVLLVNDHSCAPTTHTFFIRCVAFPTQGPVKHVLIALTHRPESYTLREIIGALGREYWDNIPIDCSPCTSTFPCFQTHEGAAFAVVQSCAHDERVLENAVEDTLENASLFSLGMRENIGNPVLGNVLVLQHRIYGALGQQTQSTDRAQALDITENDYLDVFKGMLDTPTTSPTPTKALKLSSTQHAPHKLPALLEPTTGAPFASNEQTARTFHVQGREREQRRATLERSASSSPMRTGSSQSQRTPPAGNSTASFGEMAVDVASPSFGSSGGVQDIGERRVSPFSSFQLYLERELIRWTDGTLIVSRWQAPELMLGSDNDLTPEMDVYAYSICCIEILVIGRLPWPLMNDDVVRNLVLSVFSPVPWFAHSGLMRGFAEDKKLLQIPCNALHHPCARGSS</sequence>
<dbReference type="Pfam" id="PF07714">
    <property type="entry name" value="PK_Tyr_Ser-Thr"/>
    <property type="match status" value="1"/>
</dbReference>
<name>A0ABQ0KZT9_MYCCL</name>
<accession>A0ABQ0KZT9</accession>
<feature type="compositionally biased region" description="Polar residues" evidence="1">
    <location>
        <begin position="249"/>
        <end position="275"/>
    </location>
</feature>
<feature type="compositionally biased region" description="Polar residues" evidence="1">
    <location>
        <begin position="188"/>
        <end position="206"/>
    </location>
</feature>
<proteinExistence type="predicted"/>
<feature type="region of interest" description="Disordered" evidence="1">
    <location>
        <begin position="187"/>
        <end position="206"/>
    </location>
</feature>
<gene>
    <name evidence="3" type="ORF">MCHLO_00724</name>
</gene>
<dbReference type="SUPFAM" id="SSF56112">
    <property type="entry name" value="Protein kinase-like (PK-like)"/>
    <property type="match status" value="1"/>
</dbReference>